<dbReference type="InterPro" id="IPR019734">
    <property type="entry name" value="TPR_rpt"/>
</dbReference>
<accession>A0A6H2BV43</accession>
<evidence type="ECO:0000313" key="4">
    <source>
        <dbReference type="Proteomes" id="UP000502433"/>
    </source>
</evidence>
<name>A0A6H2BV43_DOLFA</name>
<feature type="repeat" description="TPR" evidence="1">
    <location>
        <begin position="295"/>
        <end position="328"/>
    </location>
</feature>
<reference evidence="3 4" key="1">
    <citation type="submission" date="2020-04" db="EMBL/GenBank/DDBJ databases">
        <title>Genome-Wide Identification of 5-Methylcytosine Sites in Bacterial Genomes By High-Throughput Sequencing of MspJI Restriction Fragments.</title>
        <authorList>
            <person name="Wu V."/>
        </authorList>
    </citation>
    <scope>NUCLEOTIDE SEQUENCE [LARGE SCALE GENOMIC DNA]</scope>
    <source>
        <strain evidence="3 4">CCAP 1403/13f</strain>
    </source>
</reference>
<dbReference type="RefSeq" id="WP_168694994.1">
    <property type="nucleotide sequence ID" value="NZ_CP051206.1"/>
</dbReference>
<proteinExistence type="predicted"/>
<dbReference type="PANTHER" id="PTHR10098:SF108">
    <property type="entry name" value="TETRATRICOPEPTIDE REPEAT PROTEIN 28"/>
    <property type="match status" value="1"/>
</dbReference>
<organism evidence="3 4">
    <name type="scientific">Dolichospermum flos-aquae CCAP 1403/13F</name>
    <dbReference type="NCBI Taxonomy" id="315271"/>
    <lineage>
        <taxon>Bacteria</taxon>
        <taxon>Bacillati</taxon>
        <taxon>Cyanobacteriota</taxon>
        <taxon>Cyanophyceae</taxon>
        <taxon>Nostocales</taxon>
        <taxon>Aphanizomenonaceae</taxon>
        <taxon>Dolichospermum</taxon>
    </lineage>
</organism>
<feature type="repeat" description="TPR" evidence="1">
    <location>
        <begin position="207"/>
        <end position="240"/>
    </location>
</feature>
<gene>
    <name evidence="3" type="ORF">HGD76_03680</name>
</gene>
<evidence type="ECO:0000313" key="3">
    <source>
        <dbReference type="EMBL" id="QJB43452.1"/>
    </source>
</evidence>
<dbReference type="PROSITE" id="PS50005">
    <property type="entry name" value="TPR"/>
    <property type="match status" value="6"/>
</dbReference>
<feature type="repeat" description="TPR" evidence="1">
    <location>
        <begin position="87"/>
        <end position="120"/>
    </location>
</feature>
<sequence length="892" mass="99699">MSLRLRLISWITSPLLLTLIPSLLPIPSYLLSTTAQAQTSQDQKTEADKLLEQGIQQAQRSQYKDAIQSWEQALAIYQKLKDRNGEASSLNNLGNAYRHLGQYRKAIDFSQQSLTITREIGDRNGVANSLIGLGLAYSDLGQYPKAIEFHQQSLAIKQEMGDRNGEAGSLNNLGNAYNSLGQYPKAIEFFQQSLAIFREIGDRNGEANSLGNLGIAYKSLGQYPKAIEFHQQSLAIFREIGDSPEERLRQRNGEAISLNSLGIAYNSLGQYPKAIEFYQQSLAIFRDIGNRNGEANSLNNLGIAYRNLGEYPKAIEFYRQSLAIFREIGDIAGEGLTLSNIGSTLEEQQQPELAIVFYKQSVNVREGIRQDLRKLPREQQESYTQTVADTYRSLADLLISQGRVLEAQQVLELLKIQELRDFTRNARAGGETAGIALSRIEEDILNKYGTLIVFGLKLYECEQQKCNSLSQLRDQLDTLTQQFNQDTNTFRKTLQERLAKDPALLEPEQVRNTAAKIVTAEPDTLLVYPLVLKDKIRILLATRAGKEGVVFRTFETPVNQEQLWNKVSQFRTQLSNPNGEKELKATSQELYNWLIKPLEGEIKDKNVRNLVFSLDRSTRYIPMAALFNGKQYLIERYGISTILNAGLTDVKDRLPSKKQDIKVLAMGVSKAFPGFNALSNVPLELANIVQQSGKENTGIFPGSEFLDEAFIFRTLRDNLSGNKILHIATHGKFESGRPENSFLLSGTGDKLTVEQIQTLQNYMIDTHLVVLSACETALGGVDADGIEMSGISFYFLTNGAKAVIASLWLVNDASTSQLMQQFYQNLSTGKMTKAQALREAQIAMIQGKIQSSNTERSSVNYTPGQSRNSEAISHNLSHPYYWAPFILIGNGL</sequence>
<feature type="repeat" description="TPR" evidence="1">
    <location>
        <begin position="167"/>
        <end position="200"/>
    </location>
</feature>
<evidence type="ECO:0000256" key="1">
    <source>
        <dbReference type="PROSITE-ProRule" id="PRU00339"/>
    </source>
</evidence>
<dbReference type="InterPro" id="IPR011990">
    <property type="entry name" value="TPR-like_helical_dom_sf"/>
</dbReference>
<dbReference type="EMBL" id="CP051206">
    <property type="protein sequence ID" value="QJB43452.1"/>
    <property type="molecule type" value="Genomic_DNA"/>
</dbReference>
<dbReference type="PROSITE" id="PS50293">
    <property type="entry name" value="TPR_REGION"/>
    <property type="match status" value="1"/>
</dbReference>
<dbReference type="AlphaFoldDB" id="A0A6H2BV43"/>
<dbReference type="Proteomes" id="UP000502433">
    <property type="component" value="Chromosome"/>
</dbReference>
<dbReference type="PANTHER" id="PTHR10098">
    <property type="entry name" value="RAPSYN-RELATED"/>
    <property type="match status" value="1"/>
</dbReference>
<reference evidence="3 4" key="2">
    <citation type="submission" date="2020-04" db="EMBL/GenBank/DDBJ databases">
        <authorList>
            <person name="Fomenkov A."/>
            <person name="Anton B.P."/>
            <person name="Roberts R.J."/>
        </authorList>
    </citation>
    <scope>NUCLEOTIDE SEQUENCE [LARGE SCALE GENOMIC DNA]</scope>
    <source>
        <strain evidence="3 4">CCAP 1403/13f</strain>
    </source>
</reference>
<feature type="domain" description="CHAT" evidence="2">
    <location>
        <begin position="585"/>
        <end position="890"/>
    </location>
</feature>
<dbReference type="SMART" id="SM00028">
    <property type="entry name" value="TPR"/>
    <property type="match status" value="8"/>
</dbReference>
<dbReference type="InterPro" id="IPR024983">
    <property type="entry name" value="CHAT_dom"/>
</dbReference>
<evidence type="ECO:0000259" key="2">
    <source>
        <dbReference type="Pfam" id="PF12770"/>
    </source>
</evidence>
<dbReference type="Pfam" id="PF13424">
    <property type="entry name" value="TPR_12"/>
    <property type="match status" value="3"/>
</dbReference>
<feature type="repeat" description="TPR" evidence="1">
    <location>
        <begin position="127"/>
        <end position="160"/>
    </location>
</feature>
<keyword evidence="1" id="KW-0802">TPR repeat</keyword>
<dbReference type="SUPFAM" id="SSF48452">
    <property type="entry name" value="TPR-like"/>
    <property type="match status" value="2"/>
</dbReference>
<dbReference type="Pfam" id="PF12770">
    <property type="entry name" value="CHAT"/>
    <property type="match status" value="1"/>
</dbReference>
<dbReference type="KEGG" id="dfs:HGD76_03680"/>
<feature type="repeat" description="TPR" evidence="1">
    <location>
        <begin position="255"/>
        <end position="288"/>
    </location>
</feature>
<dbReference type="Gene3D" id="1.25.40.10">
    <property type="entry name" value="Tetratricopeptide repeat domain"/>
    <property type="match status" value="2"/>
</dbReference>
<protein>
    <submittedName>
        <fullName evidence="3">Tetratricopeptide repeat protein</fullName>
    </submittedName>
</protein>